<dbReference type="PANTHER" id="PTHR30469:SF29">
    <property type="entry name" value="BLR2860 PROTEIN"/>
    <property type="match status" value="1"/>
</dbReference>
<dbReference type="EMBL" id="MDGM01000001">
    <property type="protein sequence ID" value="PIB26807.1"/>
    <property type="molecule type" value="Genomic_DNA"/>
</dbReference>
<dbReference type="AlphaFoldDB" id="A0A2G5KB98"/>
<dbReference type="RefSeq" id="WP_099591148.1">
    <property type="nucleotide sequence ID" value="NZ_MDGM01000001.1"/>
</dbReference>
<dbReference type="PANTHER" id="PTHR30469">
    <property type="entry name" value="MULTIDRUG RESISTANCE PROTEIN MDTA"/>
    <property type="match status" value="1"/>
</dbReference>
<dbReference type="InterPro" id="IPR058792">
    <property type="entry name" value="Beta-barrel_RND_2"/>
</dbReference>
<evidence type="ECO:0000259" key="4">
    <source>
        <dbReference type="Pfam" id="PF25954"/>
    </source>
</evidence>
<evidence type="ECO:0000256" key="2">
    <source>
        <dbReference type="SAM" id="Phobius"/>
    </source>
</evidence>
<dbReference type="Proteomes" id="UP000231516">
    <property type="component" value="Unassembled WGS sequence"/>
</dbReference>
<dbReference type="OrthoDB" id="9806939at2"/>
<dbReference type="InterPro" id="IPR006143">
    <property type="entry name" value="RND_pump_MFP"/>
</dbReference>
<evidence type="ECO:0000313" key="5">
    <source>
        <dbReference type="EMBL" id="PIB26807.1"/>
    </source>
</evidence>
<dbReference type="NCBIfam" id="TIGR01730">
    <property type="entry name" value="RND_mfp"/>
    <property type="match status" value="1"/>
</dbReference>
<name>A0A2G5KB98_9RHOB</name>
<dbReference type="SUPFAM" id="SSF111369">
    <property type="entry name" value="HlyD-like secretion proteins"/>
    <property type="match status" value="1"/>
</dbReference>
<evidence type="ECO:0000313" key="6">
    <source>
        <dbReference type="Proteomes" id="UP000231516"/>
    </source>
</evidence>
<sequence length="390" mass="41581">MSDTENQTPQTLAFNDDAGSSRPKWLAGGIILLLVLWMGSGFIFPTEATEDANDKNQEQKLVTVAVSKSTAQPVVQYFVAEGQAQPDRDTSLRSETSGNIAEILVQKGTMVKGGDIIARFDPAQRASDLLRAQEELARAQREFDNSESLLKRGVATADRVAQARATLASATAGVAAAQSAMNNTEISAPFDGRLETLDINIGEYVSAGTDIARVVDNTPLTVSVRVPQQTLRKLKVGQEADVQFITGETRQGKVSFVGTSADAATRTFLAEISVENDDGAIPAGVSAEIRVPVSESVAHFMSPAILSLDTDGTLGVKTVDDANKVVFNKIEIVRAQTDGVWVTGLPDQADIITIGQGYVANGDEINPQIDEKMQKSAISVDPTRYAGLNK</sequence>
<feature type="domain" description="Multidrug resistance protein MdtA-like barrel-sandwich hybrid" evidence="3">
    <location>
        <begin position="90"/>
        <end position="215"/>
    </location>
</feature>
<dbReference type="GO" id="GO:0015562">
    <property type="term" value="F:efflux transmembrane transporter activity"/>
    <property type="evidence" value="ECO:0007669"/>
    <property type="project" value="TreeGrafter"/>
</dbReference>
<dbReference type="Pfam" id="PF25917">
    <property type="entry name" value="BSH_RND"/>
    <property type="match status" value="1"/>
</dbReference>
<reference evidence="5 6" key="1">
    <citation type="submission" date="2016-08" db="EMBL/GenBank/DDBJ databases">
        <title>Draft genome of Amylibacter sp. strain 4G11.</title>
        <authorList>
            <person name="Wong S.-K."/>
            <person name="Hamasaki K."/>
            <person name="Yoshizawa S."/>
        </authorList>
    </citation>
    <scope>NUCLEOTIDE SEQUENCE [LARGE SCALE GENOMIC DNA]</scope>
    <source>
        <strain evidence="5 6">4G11</strain>
    </source>
</reference>
<dbReference type="GO" id="GO:1990281">
    <property type="term" value="C:efflux pump complex"/>
    <property type="evidence" value="ECO:0007669"/>
    <property type="project" value="TreeGrafter"/>
</dbReference>
<dbReference type="Gene3D" id="2.40.50.100">
    <property type="match status" value="2"/>
</dbReference>
<dbReference type="Gene3D" id="2.40.30.170">
    <property type="match status" value="1"/>
</dbReference>
<feature type="domain" description="CusB-like beta-barrel" evidence="4">
    <location>
        <begin position="222"/>
        <end position="291"/>
    </location>
</feature>
<proteinExistence type="inferred from homology"/>
<dbReference type="InterPro" id="IPR058625">
    <property type="entry name" value="MdtA-like_BSH"/>
</dbReference>
<comment type="similarity">
    <text evidence="1">Belongs to the membrane fusion protein (MFP) (TC 8.A.1) family.</text>
</comment>
<dbReference type="Pfam" id="PF25954">
    <property type="entry name" value="Beta-barrel_RND_2"/>
    <property type="match status" value="1"/>
</dbReference>
<keyword evidence="2" id="KW-1133">Transmembrane helix</keyword>
<feature type="transmembrane region" description="Helical" evidence="2">
    <location>
        <begin position="25"/>
        <end position="44"/>
    </location>
</feature>
<keyword evidence="2" id="KW-0472">Membrane</keyword>
<protein>
    <submittedName>
        <fullName evidence="5">Efflux transporter periplasmic adaptor subunit</fullName>
    </submittedName>
</protein>
<keyword evidence="6" id="KW-1185">Reference proteome</keyword>
<comment type="caution">
    <text evidence="5">The sequence shown here is derived from an EMBL/GenBank/DDBJ whole genome shotgun (WGS) entry which is preliminary data.</text>
</comment>
<accession>A0A2G5KB98</accession>
<keyword evidence="2" id="KW-0812">Transmembrane</keyword>
<evidence type="ECO:0000256" key="1">
    <source>
        <dbReference type="ARBA" id="ARBA00009477"/>
    </source>
</evidence>
<gene>
    <name evidence="5" type="ORF">BFP76_10420</name>
</gene>
<evidence type="ECO:0000259" key="3">
    <source>
        <dbReference type="Pfam" id="PF25917"/>
    </source>
</evidence>
<organism evidence="5 6">
    <name type="scientific">Paramylibacter kogurei</name>
    <dbReference type="NCBI Taxonomy" id="1889778"/>
    <lineage>
        <taxon>Bacteria</taxon>
        <taxon>Pseudomonadati</taxon>
        <taxon>Pseudomonadota</taxon>
        <taxon>Alphaproteobacteria</taxon>
        <taxon>Rhodobacterales</taxon>
        <taxon>Paracoccaceae</taxon>
        <taxon>Paramylibacter</taxon>
    </lineage>
</organism>